<dbReference type="Pfam" id="PF12960">
    <property type="entry name" value="DUF3849"/>
    <property type="match status" value="1"/>
</dbReference>
<dbReference type="InterPro" id="IPR024383">
    <property type="entry name" value="DUF3849"/>
</dbReference>
<dbReference type="InterPro" id="IPR024380">
    <property type="entry name" value="DUF3848"/>
</dbReference>
<dbReference type="AlphaFoldDB" id="A0A395X3P4"/>
<dbReference type="RefSeq" id="WP_118037225.1">
    <property type="nucleotide sequence ID" value="NZ_QRYY01000013.1"/>
</dbReference>
<dbReference type="Proteomes" id="UP000265828">
    <property type="component" value="Unassembled WGS sequence"/>
</dbReference>
<feature type="domain" description="DUF3848" evidence="2">
    <location>
        <begin position="6"/>
        <end position="100"/>
    </location>
</feature>
<feature type="domain" description="DUF3849" evidence="3">
    <location>
        <begin position="111"/>
        <end position="236"/>
    </location>
</feature>
<evidence type="ECO:0000256" key="1">
    <source>
        <dbReference type="SAM" id="MobiDB-lite"/>
    </source>
</evidence>
<feature type="region of interest" description="Disordered" evidence="1">
    <location>
        <begin position="244"/>
        <end position="268"/>
    </location>
</feature>
<evidence type="ECO:0000313" key="5">
    <source>
        <dbReference type="Proteomes" id="UP000265828"/>
    </source>
</evidence>
<dbReference type="Pfam" id="PF12959">
    <property type="entry name" value="DUF3848"/>
    <property type="match status" value="1"/>
</dbReference>
<organism evidence="4 5">
    <name type="scientific">Blautia obeum</name>
    <dbReference type="NCBI Taxonomy" id="40520"/>
    <lineage>
        <taxon>Bacteria</taxon>
        <taxon>Bacillati</taxon>
        <taxon>Bacillota</taxon>
        <taxon>Clostridia</taxon>
        <taxon>Lachnospirales</taxon>
        <taxon>Lachnospiraceae</taxon>
        <taxon>Blautia</taxon>
    </lineage>
</organism>
<evidence type="ECO:0000259" key="2">
    <source>
        <dbReference type="Pfam" id="PF12959"/>
    </source>
</evidence>
<name>A0A395X3P4_9FIRM</name>
<evidence type="ECO:0000259" key="3">
    <source>
        <dbReference type="Pfam" id="PF12960"/>
    </source>
</evidence>
<gene>
    <name evidence="4" type="ORF">DWW07_15495</name>
</gene>
<proteinExistence type="predicted"/>
<protein>
    <submittedName>
        <fullName evidence="4">DUF3849 domain-containing protein</fullName>
    </submittedName>
</protein>
<evidence type="ECO:0000313" key="4">
    <source>
        <dbReference type="EMBL" id="RGV61265.1"/>
    </source>
</evidence>
<accession>A0A395X3P4</accession>
<comment type="caution">
    <text evidence="4">The sequence shown here is derived from an EMBL/GenBank/DDBJ whole genome shotgun (WGS) entry which is preliminary data.</text>
</comment>
<dbReference type="EMBL" id="QRZI01000013">
    <property type="protein sequence ID" value="RGV61265.1"/>
    <property type="molecule type" value="Genomic_DNA"/>
</dbReference>
<sequence length="268" mass="30709">MNTNDLNTALYEKMAAEQDKFRDWLKSQPPEEILHHTYEYTVREDIVMAMEELELTDAQAKALLESPSPLADVYRYFEKLETGYMDVIRDSIENRADDVCKAQEELRTAPLYPHSAAYASEHGEMAQYNRSYQANSACKEAIAQTISAHYAENRLDTEAAVKDVLEKFGTERVQFILANTIQRKNYDGRISQDNKAWAKTIPMLEDSGASRHCAYLVVDQVNPGLTDLFTRQFRKVAQEQQKSSVLQKLKQELPAHKSAAPKKREPER</sequence>
<reference evidence="4 5" key="1">
    <citation type="submission" date="2018-08" db="EMBL/GenBank/DDBJ databases">
        <title>A genome reference for cultivated species of the human gut microbiota.</title>
        <authorList>
            <person name="Zou Y."/>
            <person name="Xue W."/>
            <person name="Luo G."/>
        </authorList>
    </citation>
    <scope>NUCLEOTIDE SEQUENCE [LARGE SCALE GENOMIC DNA]</scope>
    <source>
        <strain evidence="4 5">AF14-23</strain>
    </source>
</reference>